<gene>
    <name evidence="5" type="ORF">J437_LFUL017028</name>
</gene>
<dbReference type="EMBL" id="KZ309216">
    <property type="protein sequence ID" value="KAG8237726.1"/>
    <property type="molecule type" value="Genomic_DNA"/>
</dbReference>
<proteinExistence type="predicted"/>
<dbReference type="AlphaFoldDB" id="A0A8K0P8D1"/>
<keyword evidence="6" id="KW-1185">Reference proteome</keyword>
<evidence type="ECO:0000256" key="2">
    <source>
        <dbReference type="ARBA" id="ARBA00022832"/>
    </source>
</evidence>
<evidence type="ECO:0000256" key="1">
    <source>
        <dbReference type="ARBA" id="ARBA00022598"/>
    </source>
</evidence>
<dbReference type="SUPFAM" id="SSF56801">
    <property type="entry name" value="Acetyl-CoA synthetase-like"/>
    <property type="match status" value="1"/>
</dbReference>
<evidence type="ECO:0000313" key="5">
    <source>
        <dbReference type="EMBL" id="KAG8237726.1"/>
    </source>
</evidence>
<evidence type="ECO:0000256" key="3">
    <source>
        <dbReference type="ARBA" id="ARBA00026121"/>
    </source>
</evidence>
<evidence type="ECO:0000313" key="6">
    <source>
        <dbReference type="Proteomes" id="UP000792457"/>
    </source>
</evidence>
<dbReference type="Proteomes" id="UP000792457">
    <property type="component" value="Unassembled WGS sequence"/>
</dbReference>
<dbReference type="GO" id="GO:0016020">
    <property type="term" value="C:membrane"/>
    <property type="evidence" value="ECO:0007669"/>
    <property type="project" value="TreeGrafter"/>
</dbReference>
<name>A0A8K0P8D1_LADFU</name>
<dbReference type="PANTHER" id="PTHR43272:SF107">
    <property type="entry name" value="LONG-CHAIN-FATTY-ACID--COA LIGASE 5"/>
    <property type="match status" value="1"/>
</dbReference>
<reference evidence="5" key="2">
    <citation type="submission" date="2017-10" db="EMBL/GenBank/DDBJ databases">
        <title>Ladona fulva Genome sequencing and assembly.</title>
        <authorList>
            <person name="Murali S."/>
            <person name="Richards S."/>
            <person name="Bandaranaike D."/>
            <person name="Bellair M."/>
            <person name="Blankenburg K."/>
            <person name="Chao H."/>
            <person name="Dinh H."/>
            <person name="Doddapaneni H."/>
            <person name="Dugan-Rocha S."/>
            <person name="Elkadiri S."/>
            <person name="Gnanaolivu R."/>
            <person name="Hernandez B."/>
            <person name="Skinner E."/>
            <person name="Javaid M."/>
            <person name="Lee S."/>
            <person name="Li M."/>
            <person name="Ming W."/>
            <person name="Munidasa M."/>
            <person name="Muniz J."/>
            <person name="Nguyen L."/>
            <person name="Hughes D."/>
            <person name="Osuji N."/>
            <person name="Pu L.-L."/>
            <person name="Puazo M."/>
            <person name="Qu C."/>
            <person name="Quiroz J."/>
            <person name="Raj R."/>
            <person name="Weissenberger G."/>
            <person name="Xin Y."/>
            <person name="Zou X."/>
            <person name="Han Y."/>
            <person name="Worley K."/>
            <person name="Muzny D."/>
            <person name="Gibbs R."/>
        </authorList>
    </citation>
    <scope>NUCLEOTIDE SEQUENCE</scope>
    <source>
        <strain evidence="5">Sampled in the wild</strain>
    </source>
</reference>
<dbReference type="Gene3D" id="3.40.50.12780">
    <property type="entry name" value="N-terminal domain of ligase-like"/>
    <property type="match status" value="1"/>
</dbReference>
<keyword evidence="1" id="KW-0436">Ligase</keyword>
<dbReference type="EC" id="6.2.1.3" evidence="3"/>
<comment type="caution">
    <text evidence="5">The sequence shown here is derived from an EMBL/GenBank/DDBJ whole genome shotgun (WGS) entry which is preliminary data.</text>
</comment>
<accession>A0A8K0P8D1</accession>
<protein>
    <recommendedName>
        <fullName evidence="3">long-chain-fatty-acid--CoA ligase</fullName>
        <ecNumber evidence="3">6.2.1.3</ecNumber>
    </recommendedName>
</protein>
<keyword evidence="2" id="KW-0443">Lipid metabolism</keyword>
<dbReference type="PANTHER" id="PTHR43272">
    <property type="entry name" value="LONG-CHAIN-FATTY-ACID--COA LIGASE"/>
    <property type="match status" value="1"/>
</dbReference>
<dbReference type="Pfam" id="PF00501">
    <property type="entry name" value="AMP-binding"/>
    <property type="match status" value="1"/>
</dbReference>
<dbReference type="GO" id="GO:0004467">
    <property type="term" value="F:long-chain fatty acid-CoA ligase activity"/>
    <property type="evidence" value="ECO:0007669"/>
    <property type="project" value="UniProtKB-EC"/>
</dbReference>
<dbReference type="GO" id="GO:0005783">
    <property type="term" value="C:endoplasmic reticulum"/>
    <property type="evidence" value="ECO:0007669"/>
    <property type="project" value="TreeGrafter"/>
</dbReference>
<keyword evidence="2" id="KW-0276">Fatty acid metabolism</keyword>
<feature type="domain" description="AMP-dependent synthetase/ligase" evidence="4">
    <location>
        <begin position="2"/>
        <end position="94"/>
    </location>
</feature>
<reference evidence="5" key="1">
    <citation type="submission" date="2013-04" db="EMBL/GenBank/DDBJ databases">
        <authorList>
            <person name="Qu J."/>
            <person name="Murali S.C."/>
            <person name="Bandaranaike D."/>
            <person name="Bellair M."/>
            <person name="Blankenburg K."/>
            <person name="Chao H."/>
            <person name="Dinh H."/>
            <person name="Doddapaneni H."/>
            <person name="Downs B."/>
            <person name="Dugan-Rocha S."/>
            <person name="Elkadiri S."/>
            <person name="Gnanaolivu R.D."/>
            <person name="Hernandez B."/>
            <person name="Javaid M."/>
            <person name="Jayaseelan J.C."/>
            <person name="Lee S."/>
            <person name="Li M."/>
            <person name="Ming W."/>
            <person name="Munidasa M."/>
            <person name="Muniz J."/>
            <person name="Nguyen L."/>
            <person name="Ongeri F."/>
            <person name="Osuji N."/>
            <person name="Pu L.-L."/>
            <person name="Puazo M."/>
            <person name="Qu C."/>
            <person name="Quiroz J."/>
            <person name="Raj R."/>
            <person name="Weissenberger G."/>
            <person name="Xin Y."/>
            <person name="Zou X."/>
            <person name="Han Y."/>
            <person name="Richards S."/>
            <person name="Worley K."/>
            <person name="Muzny D."/>
            <person name="Gibbs R."/>
        </authorList>
    </citation>
    <scope>NUCLEOTIDE SEQUENCE</scope>
    <source>
        <strain evidence="5">Sampled in the wild</strain>
    </source>
</reference>
<evidence type="ECO:0000259" key="4">
    <source>
        <dbReference type="Pfam" id="PF00501"/>
    </source>
</evidence>
<sequence length="133" mass="14810">MRAKNFGSGLVSLGLEPSPRSFVGIYSQNCPEWILAEQGAYCYSMVIVPLYDTLGPDACAYIIQQAEIGIVVCEDDAKCNLLLDKAPKCLRKLITMKEIRPATNQRAKNRGIEMLRFEEVERLGAAKNNKEVV</sequence>
<dbReference type="OrthoDB" id="1700726at2759"/>
<dbReference type="InterPro" id="IPR042099">
    <property type="entry name" value="ANL_N_sf"/>
</dbReference>
<organism evidence="5 6">
    <name type="scientific">Ladona fulva</name>
    <name type="common">Scarce chaser dragonfly</name>
    <name type="synonym">Libellula fulva</name>
    <dbReference type="NCBI Taxonomy" id="123851"/>
    <lineage>
        <taxon>Eukaryota</taxon>
        <taxon>Metazoa</taxon>
        <taxon>Ecdysozoa</taxon>
        <taxon>Arthropoda</taxon>
        <taxon>Hexapoda</taxon>
        <taxon>Insecta</taxon>
        <taxon>Pterygota</taxon>
        <taxon>Palaeoptera</taxon>
        <taxon>Odonata</taxon>
        <taxon>Epiprocta</taxon>
        <taxon>Anisoptera</taxon>
        <taxon>Libelluloidea</taxon>
        <taxon>Libellulidae</taxon>
        <taxon>Ladona</taxon>
    </lineage>
</organism>
<dbReference type="InterPro" id="IPR000873">
    <property type="entry name" value="AMP-dep_synth/lig_dom"/>
</dbReference>